<dbReference type="Pfam" id="PF15589">
    <property type="entry name" value="Imm21"/>
    <property type="match status" value="1"/>
</dbReference>
<proteinExistence type="predicted"/>
<dbReference type="RefSeq" id="WP_345219755.1">
    <property type="nucleotide sequence ID" value="NZ_BAAAXE010000002.1"/>
</dbReference>
<name>A0ABV5PIQ0_STRCM</name>
<evidence type="ECO:0000313" key="2">
    <source>
        <dbReference type="EMBL" id="MFB9523090.1"/>
    </source>
</evidence>
<reference evidence="2 3" key="1">
    <citation type="submission" date="2024-09" db="EMBL/GenBank/DDBJ databases">
        <authorList>
            <person name="Sun Q."/>
            <person name="Mori K."/>
        </authorList>
    </citation>
    <scope>NUCLEOTIDE SEQUENCE [LARGE SCALE GENOMIC DNA]</scope>
    <source>
        <strain evidence="2 3">JCM 4362</strain>
    </source>
</reference>
<feature type="region of interest" description="Disordered" evidence="1">
    <location>
        <begin position="1"/>
        <end position="65"/>
    </location>
</feature>
<sequence length="176" mass="19359">MRRSPPGRPRRPHRAAPATRRPHPPAREADARSRPPRTCPPSRRPTSSPRCTTRSASPSTTHSPPAAVLCHRTLSDCHRSLSGWPGAPALTSEQALGGWQTTCFLPEKRVFVRWLAADSEAEVLTTAEAVPADQDTVWEDSGLWVAVALHAAPSATRTEQSHRCFINDDRGCRIYD</sequence>
<dbReference type="Proteomes" id="UP001589718">
    <property type="component" value="Unassembled WGS sequence"/>
</dbReference>
<comment type="caution">
    <text evidence="2">The sequence shown here is derived from an EMBL/GenBank/DDBJ whole genome shotgun (WGS) entry which is preliminary data.</text>
</comment>
<evidence type="ECO:0000313" key="3">
    <source>
        <dbReference type="Proteomes" id="UP001589718"/>
    </source>
</evidence>
<organism evidence="2 3">
    <name type="scientific">Streptomyces cremeus</name>
    <dbReference type="NCBI Taxonomy" id="66881"/>
    <lineage>
        <taxon>Bacteria</taxon>
        <taxon>Bacillati</taxon>
        <taxon>Actinomycetota</taxon>
        <taxon>Actinomycetes</taxon>
        <taxon>Kitasatosporales</taxon>
        <taxon>Streptomycetaceae</taxon>
        <taxon>Streptomyces</taxon>
    </lineage>
</organism>
<keyword evidence="3" id="KW-1185">Reference proteome</keyword>
<feature type="compositionally biased region" description="Low complexity" evidence="1">
    <location>
        <begin position="44"/>
        <end position="65"/>
    </location>
</feature>
<evidence type="ECO:0000256" key="1">
    <source>
        <dbReference type="SAM" id="MobiDB-lite"/>
    </source>
</evidence>
<accession>A0ABV5PIQ0</accession>
<dbReference type="EMBL" id="JBHMCR010000016">
    <property type="protein sequence ID" value="MFB9523090.1"/>
    <property type="molecule type" value="Genomic_DNA"/>
</dbReference>
<protein>
    <submittedName>
        <fullName evidence="2">Imm21 family immunity protein</fullName>
    </submittedName>
</protein>
<dbReference type="InterPro" id="IPR028961">
    <property type="entry name" value="Imm21"/>
</dbReference>
<gene>
    <name evidence="2" type="ORF">ACFFTU_24390</name>
</gene>
<feature type="compositionally biased region" description="Basic residues" evidence="1">
    <location>
        <begin position="1"/>
        <end position="24"/>
    </location>
</feature>